<dbReference type="AlphaFoldDB" id="A0A8B9R8M4"/>
<dbReference type="PANTHER" id="PTHR15759:SF3">
    <property type="entry name" value="PANNEXIN-3"/>
    <property type="match status" value="1"/>
</dbReference>
<dbReference type="GO" id="GO:0005886">
    <property type="term" value="C:plasma membrane"/>
    <property type="evidence" value="ECO:0007669"/>
    <property type="project" value="TreeGrafter"/>
</dbReference>
<proteinExistence type="predicted"/>
<reference evidence="2" key="1">
    <citation type="submission" date="2025-08" db="UniProtKB">
        <authorList>
            <consortium name="Ensembl"/>
        </authorList>
    </citation>
    <scope>IDENTIFICATION</scope>
</reference>
<dbReference type="GO" id="GO:0007267">
    <property type="term" value="P:cell-cell signaling"/>
    <property type="evidence" value="ECO:0007669"/>
    <property type="project" value="TreeGrafter"/>
</dbReference>
<dbReference type="InterPro" id="IPR039099">
    <property type="entry name" value="Pannexin"/>
</dbReference>
<evidence type="ECO:0000256" key="1">
    <source>
        <dbReference type="SAM" id="Phobius"/>
    </source>
</evidence>
<keyword evidence="1" id="KW-0812">Transmembrane</keyword>
<accession>A0A8B9R8M4</accession>
<evidence type="ECO:0000313" key="3">
    <source>
        <dbReference type="Proteomes" id="UP000694621"/>
    </source>
</evidence>
<keyword evidence="1" id="KW-1133">Transmembrane helix</keyword>
<dbReference type="GO" id="GO:0022829">
    <property type="term" value="F:wide pore channel activity"/>
    <property type="evidence" value="ECO:0007669"/>
    <property type="project" value="TreeGrafter"/>
</dbReference>
<dbReference type="PANTHER" id="PTHR15759">
    <property type="entry name" value="PANNEXIN"/>
    <property type="match status" value="1"/>
</dbReference>
<dbReference type="Proteomes" id="UP000694621">
    <property type="component" value="Unplaced"/>
</dbReference>
<dbReference type="GO" id="GO:0006812">
    <property type="term" value="P:monoatomic cation transport"/>
    <property type="evidence" value="ECO:0007669"/>
    <property type="project" value="InterPro"/>
</dbReference>
<sequence>MSIANTAAQAVLSDALLRDKGDNSVRNLELELPLDKVIKFVSVGLPLLLVSLAFAGNSDALILWNTGYF</sequence>
<evidence type="ECO:0000313" key="2">
    <source>
        <dbReference type="Ensembl" id="ENSAMXP00005024818.1"/>
    </source>
</evidence>
<feature type="transmembrane region" description="Helical" evidence="1">
    <location>
        <begin position="37"/>
        <end position="55"/>
    </location>
</feature>
<dbReference type="GO" id="GO:0032732">
    <property type="term" value="P:positive regulation of interleukin-1 production"/>
    <property type="evidence" value="ECO:0007669"/>
    <property type="project" value="InterPro"/>
</dbReference>
<dbReference type="Ensembl" id="ENSAMXT00005027370.1">
    <property type="protein sequence ID" value="ENSAMXP00005024818.1"/>
    <property type="gene ID" value="ENSAMXG00005012600.1"/>
</dbReference>
<name>A0A8B9R8M4_ASTMX</name>
<protein>
    <submittedName>
        <fullName evidence="2">Uncharacterized protein</fullName>
    </submittedName>
</protein>
<organism evidence="2 3">
    <name type="scientific">Astyanax mexicanus</name>
    <name type="common">Blind cave fish</name>
    <name type="synonym">Astyanax fasciatus mexicanus</name>
    <dbReference type="NCBI Taxonomy" id="7994"/>
    <lineage>
        <taxon>Eukaryota</taxon>
        <taxon>Metazoa</taxon>
        <taxon>Chordata</taxon>
        <taxon>Craniata</taxon>
        <taxon>Vertebrata</taxon>
        <taxon>Euteleostomi</taxon>
        <taxon>Actinopterygii</taxon>
        <taxon>Neopterygii</taxon>
        <taxon>Teleostei</taxon>
        <taxon>Ostariophysi</taxon>
        <taxon>Characiformes</taxon>
        <taxon>Characoidei</taxon>
        <taxon>Acestrorhamphidae</taxon>
        <taxon>Acestrorhamphinae</taxon>
        <taxon>Astyanax</taxon>
    </lineage>
</organism>
<keyword evidence="1" id="KW-0472">Membrane</keyword>